<gene>
    <name evidence="11" type="ORF">CLEI1391_LOCUS17552</name>
</gene>
<dbReference type="SUPFAM" id="SSF49447">
    <property type="entry name" value="Second domain of Mu2 adaptin subunit (ap50) of ap2 adaptor"/>
    <property type="match status" value="1"/>
</dbReference>
<dbReference type="InterPro" id="IPR028565">
    <property type="entry name" value="MHD"/>
</dbReference>
<feature type="domain" description="MHD" evidence="10">
    <location>
        <begin position="183"/>
        <end position="426"/>
    </location>
</feature>
<evidence type="ECO:0000259" key="10">
    <source>
        <dbReference type="PROSITE" id="PS51072"/>
    </source>
</evidence>
<evidence type="ECO:0000256" key="9">
    <source>
        <dbReference type="PIRNR" id="PIRNR005992"/>
    </source>
</evidence>
<keyword evidence="4" id="KW-1003">Cell membrane</keyword>
<comment type="subcellular location">
    <subcellularLocation>
        <location evidence="1">Cell membrane</location>
    </subcellularLocation>
    <subcellularLocation>
        <location evidence="2">Membrane</location>
        <location evidence="2">Coated pit</location>
        <topology evidence="2">Peripheral membrane protein</topology>
        <orientation evidence="2">Cytoplasmic side</orientation>
    </subcellularLocation>
</comment>
<dbReference type="Pfam" id="PF00928">
    <property type="entry name" value="Adap_comp_sub"/>
    <property type="match status" value="1"/>
</dbReference>
<dbReference type="GO" id="GO:0006886">
    <property type="term" value="P:intracellular protein transport"/>
    <property type="evidence" value="ECO:0007669"/>
    <property type="project" value="UniProtKB-UniRule"/>
</dbReference>
<dbReference type="InterPro" id="IPR043512">
    <property type="entry name" value="Mu2_C"/>
</dbReference>
<keyword evidence="7" id="KW-0472">Membrane</keyword>
<dbReference type="InterPro" id="IPR036168">
    <property type="entry name" value="AP2_Mu_C_sf"/>
</dbReference>
<evidence type="ECO:0000256" key="3">
    <source>
        <dbReference type="ARBA" id="ARBA00022448"/>
    </source>
</evidence>
<reference evidence="11" key="1">
    <citation type="submission" date="2021-01" db="EMBL/GenBank/DDBJ databases">
        <authorList>
            <person name="Corre E."/>
            <person name="Pelletier E."/>
            <person name="Niang G."/>
            <person name="Scheremetjew M."/>
            <person name="Finn R."/>
            <person name="Kale V."/>
            <person name="Holt S."/>
            <person name="Cochrane G."/>
            <person name="Meng A."/>
            <person name="Brown T."/>
            <person name="Cohen L."/>
        </authorList>
    </citation>
    <scope>NUCLEOTIDE SEQUENCE</scope>
    <source>
        <strain evidence="11">SAG 11-49</strain>
    </source>
</reference>
<dbReference type="CDD" id="cd14836">
    <property type="entry name" value="AP2_Mu_N"/>
    <property type="match status" value="1"/>
</dbReference>
<evidence type="ECO:0000256" key="5">
    <source>
        <dbReference type="ARBA" id="ARBA00022583"/>
    </source>
</evidence>
<dbReference type="PROSITE" id="PS51072">
    <property type="entry name" value="MHD"/>
    <property type="match status" value="1"/>
</dbReference>
<dbReference type="GO" id="GO:0005905">
    <property type="term" value="C:clathrin-coated pit"/>
    <property type="evidence" value="ECO:0007669"/>
    <property type="project" value="UniProtKB-KW"/>
</dbReference>
<evidence type="ECO:0000256" key="1">
    <source>
        <dbReference type="ARBA" id="ARBA00004236"/>
    </source>
</evidence>
<evidence type="ECO:0000313" key="11">
    <source>
        <dbReference type="EMBL" id="CAD8693369.1"/>
    </source>
</evidence>
<name>A0A7S0S210_9CHLO</name>
<sequence>MYPSCLSAIYFLNLRGDILLERRYRDDVDREIAENFRAQILNNKGEALSPVKSLGSMTFMFLRHADMYILSITRSNSNVMLAFKFMTCLVDMFKSYFESELNEASVRNNFVLMYELLDEAMDNGYPQLTDPTVLKSLITQKGFKGDLTDLLQKVQKKEEPAPNATLQVTGAVSWRREGIKYKKNELFLDIVEQVNLLMSATGTVLRSDVAGKIMIKALLSDMPELRLGLNDAAQDATFHQCVNLGTYESQKVVTFVPPDGEFELMRYRCQDNINLPFKVLCVINEMAKTRLECTVTVKSSFSSKLYATNVVLLVPVPDNTSKANILVTSGKAKYDATRKALVWKVGRFQGEAEHTLRAEVMVMATTRTDKKPWVKPPIAMQFQVPMFSASGLRVSYLQIVERKQGSAYKVDKWVRKMVRSGDYLHRL</sequence>
<evidence type="ECO:0000256" key="2">
    <source>
        <dbReference type="ARBA" id="ARBA00004277"/>
    </source>
</evidence>
<dbReference type="InterPro" id="IPR001392">
    <property type="entry name" value="Clathrin_mu"/>
</dbReference>
<dbReference type="PANTHER" id="PTHR10529">
    <property type="entry name" value="AP COMPLEX SUBUNIT MU"/>
    <property type="match status" value="1"/>
</dbReference>
<dbReference type="GO" id="GO:0006897">
    <property type="term" value="P:endocytosis"/>
    <property type="evidence" value="ECO:0007669"/>
    <property type="project" value="UniProtKB-KW"/>
</dbReference>
<dbReference type="PRINTS" id="PR00314">
    <property type="entry name" value="CLATHRINADPT"/>
</dbReference>
<dbReference type="EMBL" id="HBFB01031321">
    <property type="protein sequence ID" value="CAD8693369.1"/>
    <property type="molecule type" value="Transcribed_RNA"/>
</dbReference>
<keyword evidence="3 9" id="KW-0813">Transport</keyword>
<dbReference type="Pfam" id="PF01217">
    <property type="entry name" value="Clat_adaptor_s"/>
    <property type="match status" value="1"/>
</dbReference>
<dbReference type="AlphaFoldDB" id="A0A7S0S210"/>
<keyword evidence="6 9" id="KW-0653">Protein transport</keyword>
<dbReference type="CDD" id="cd09251">
    <property type="entry name" value="AP-2_Mu2_Cterm"/>
    <property type="match status" value="1"/>
</dbReference>
<dbReference type="InterPro" id="IPR022775">
    <property type="entry name" value="AP_mu_sigma_su"/>
</dbReference>
<keyword evidence="5" id="KW-0254">Endocytosis</keyword>
<comment type="similarity">
    <text evidence="9">Belongs to the adaptor complexes medium subunit family.</text>
</comment>
<keyword evidence="8" id="KW-0168">Coated pit</keyword>
<organism evidence="11">
    <name type="scientific">Chlamydomonas leiostraca</name>
    <dbReference type="NCBI Taxonomy" id="1034604"/>
    <lineage>
        <taxon>Eukaryota</taxon>
        <taxon>Viridiplantae</taxon>
        <taxon>Chlorophyta</taxon>
        <taxon>core chlorophytes</taxon>
        <taxon>Chlorophyceae</taxon>
        <taxon>CS clade</taxon>
        <taxon>Chlamydomonadales</taxon>
        <taxon>Chlamydomonadaceae</taxon>
        <taxon>Chlamydomonas</taxon>
    </lineage>
</organism>
<evidence type="ECO:0000256" key="6">
    <source>
        <dbReference type="ARBA" id="ARBA00022927"/>
    </source>
</evidence>
<dbReference type="InterPro" id="IPR018240">
    <property type="entry name" value="Clathrin_mu_CS"/>
</dbReference>
<dbReference type="InterPro" id="IPR050431">
    <property type="entry name" value="Adaptor_comp_med_subunit"/>
</dbReference>
<dbReference type="InterPro" id="IPR011012">
    <property type="entry name" value="Longin-like_dom_sf"/>
</dbReference>
<evidence type="ECO:0000256" key="8">
    <source>
        <dbReference type="ARBA" id="ARBA00023176"/>
    </source>
</evidence>
<accession>A0A7S0S210</accession>
<dbReference type="InterPro" id="IPR043532">
    <property type="entry name" value="AP2_Mu_N"/>
</dbReference>
<evidence type="ECO:0000256" key="4">
    <source>
        <dbReference type="ARBA" id="ARBA00022475"/>
    </source>
</evidence>
<dbReference type="Gene3D" id="2.60.40.1170">
    <property type="entry name" value="Mu homology domain, subdomain B"/>
    <property type="match status" value="2"/>
</dbReference>
<dbReference type="FunFam" id="3.30.450.60:FF:000002">
    <property type="entry name" value="AP-2 complex subunit mu, putative"/>
    <property type="match status" value="1"/>
</dbReference>
<dbReference type="PROSITE" id="PS00990">
    <property type="entry name" value="CLAT_ADAPTOR_M_1"/>
    <property type="match status" value="1"/>
</dbReference>
<dbReference type="GO" id="GO:0030131">
    <property type="term" value="C:clathrin adaptor complex"/>
    <property type="evidence" value="ECO:0007669"/>
    <property type="project" value="UniProtKB-UniRule"/>
</dbReference>
<dbReference type="GO" id="GO:0005886">
    <property type="term" value="C:plasma membrane"/>
    <property type="evidence" value="ECO:0007669"/>
    <property type="project" value="UniProtKB-SubCell"/>
</dbReference>
<dbReference type="SUPFAM" id="SSF64356">
    <property type="entry name" value="SNARE-like"/>
    <property type="match status" value="1"/>
</dbReference>
<protein>
    <recommendedName>
        <fullName evidence="10">MHD domain-containing protein</fullName>
    </recommendedName>
</protein>
<proteinExistence type="inferred from homology"/>
<dbReference type="Gene3D" id="3.30.450.60">
    <property type="match status" value="1"/>
</dbReference>
<dbReference type="PIRSF" id="PIRSF005992">
    <property type="entry name" value="Clathrin_mu"/>
    <property type="match status" value="1"/>
</dbReference>
<evidence type="ECO:0000256" key="7">
    <source>
        <dbReference type="ARBA" id="ARBA00023136"/>
    </source>
</evidence>